<evidence type="ECO:0000313" key="2">
    <source>
        <dbReference type="EMBL" id="CAK0867059.1"/>
    </source>
</evidence>
<organism evidence="2 3">
    <name type="scientific">Prorocentrum cordatum</name>
    <dbReference type="NCBI Taxonomy" id="2364126"/>
    <lineage>
        <taxon>Eukaryota</taxon>
        <taxon>Sar</taxon>
        <taxon>Alveolata</taxon>
        <taxon>Dinophyceae</taxon>
        <taxon>Prorocentrales</taxon>
        <taxon>Prorocentraceae</taxon>
        <taxon>Prorocentrum</taxon>
    </lineage>
</organism>
<keyword evidence="1" id="KW-0812">Transmembrane</keyword>
<keyword evidence="1" id="KW-1133">Transmembrane helix</keyword>
<dbReference type="EMBL" id="CAUYUJ010016604">
    <property type="protein sequence ID" value="CAK0867059.1"/>
    <property type="molecule type" value="Genomic_DNA"/>
</dbReference>
<evidence type="ECO:0000256" key="1">
    <source>
        <dbReference type="SAM" id="Phobius"/>
    </source>
</evidence>
<evidence type="ECO:0000313" key="3">
    <source>
        <dbReference type="Proteomes" id="UP001189429"/>
    </source>
</evidence>
<name>A0ABN9V2Q8_9DINO</name>
<sequence>MSVAAWPSEGSLCPRACPLQVSPTGRLLSAHVRLHCSLASGRRGHQLRVGARAQCACFLLPSVARPPSVVGVLFVVMILLLISPVTGANLFQYGTKTDTYETIGDKVAAKAPEAKALTKALGYSASGESP</sequence>
<gene>
    <name evidence="2" type="ORF">PCOR1329_LOCUS54077</name>
</gene>
<dbReference type="Proteomes" id="UP001189429">
    <property type="component" value="Unassembled WGS sequence"/>
</dbReference>
<feature type="transmembrane region" description="Helical" evidence="1">
    <location>
        <begin position="69"/>
        <end position="91"/>
    </location>
</feature>
<keyword evidence="1" id="KW-0472">Membrane</keyword>
<accession>A0ABN9V2Q8</accession>
<reference evidence="2" key="1">
    <citation type="submission" date="2023-10" db="EMBL/GenBank/DDBJ databases">
        <authorList>
            <person name="Chen Y."/>
            <person name="Shah S."/>
            <person name="Dougan E. K."/>
            <person name="Thang M."/>
            <person name="Chan C."/>
        </authorList>
    </citation>
    <scope>NUCLEOTIDE SEQUENCE [LARGE SCALE GENOMIC DNA]</scope>
</reference>
<comment type="caution">
    <text evidence="2">The sequence shown here is derived from an EMBL/GenBank/DDBJ whole genome shotgun (WGS) entry which is preliminary data.</text>
</comment>
<evidence type="ECO:0008006" key="4">
    <source>
        <dbReference type="Google" id="ProtNLM"/>
    </source>
</evidence>
<protein>
    <recommendedName>
        <fullName evidence="4">PS II complex 12 kDa extrinsic protein</fullName>
    </recommendedName>
</protein>
<proteinExistence type="predicted"/>
<keyword evidence="3" id="KW-1185">Reference proteome</keyword>